<dbReference type="SUPFAM" id="SSF52218">
    <property type="entry name" value="Flavoproteins"/>
    <property type="match status" value="1"/>
</dbReference>
<comment type="similarity">
    <text evidence="1">Belongs to the NAD(P)H dehydrogenase (quinone) family.</text>
</comment>
<evidence type="ECO:0000313" key="4">
    <source>
        <dbReference type="EMBL" id="KRS15014.1"/>
    </source>
</evidence>
<keyword evidence="2 5" id="KW-0560">Oxidoreductase</keyword>
<dbReference type="InterPro" id="IPR029039">
    <property type="entry name" value="Flavoprotein-like_sf"/>
</dbReference>
<evidence type="ECO:0000313" key="5">
    <source>
        <dbReference type="EMBL" id="QEW25329.1"/>
    </source>
</evidence>
<dbReference type="Proteomes" id="UP000051401">
    <property type="component" value="Unassembled WGS sequence"/>
</dbReference>
<dbReference type="Gene3D" id="3.40.50.360">
    <property type="match status" value="1"/>
</dbReference>
<accession>A0A0T5P1N6</accession>
<dbReference type="AlphaFoldDB" id="A0A0T5P1N6"/>
<dbReference type="GO" id="GO:0005829">
    <property type="term" value="C:cytosol"/>
    <property type="evidence" value="ECO:0007669"/>
    <property type="project" value="TreeGrafter"/>
</dbReference>
<dbReference type="Pfam" id="PF02525">
    <property type="entry name" value="Flavodoxin_2"/>
    <property type="match status" value="1"/>
</dbReference>
<dbReference type="InterPro" id="IPR051545">
    <property type="entry name" value="NAD(P)H_dehydrogenase_qn"/>
</dbReference>
<dbReference type="EMBL" id="CP031598">
    <property type="protein sequence ID" value="QEW25329.1"/>
    <property type="molecule type" value="Genomic_DNA"/>
</dbReference>
<proteinExistence type="inferred from homology"/>
<keyword evidence="6" id="KW-1185">Reference proteome</keyword>
<evidence type="ECO:0000313" key="6">
    <source>
        <dbReference type="Proteomes" id="UP000051401"/>
    </source>
</evidence>
<reference evidence="4 6" key="1">
    <citation type="submission" date="2015-04" db="EMBL/GenBank/DDBJ databases">
        <title>The draft genome sequence of Roseovarius indicus B108T.</title>
        <authorList>
            <person name="Li G."/>
            <person name="Lai Q."/>
            <person name="Shao Z."/>
            <person name="Yan P."/>
        </authorList>
    </citation>
    <scope>NUCLEOTIDE SEQUENCE [LARGE SCALE GENOMIC DNA]</scope>
    <source>
        <strain evidence="4 6">B108</strain>
    </source>
</reference>
<dbReference type="OrthoDB" id="9798454at2"/>
<sequence length="202" mass="23041">MKVLIVLDHPRRDSLTGAVADKLAEGLKAGGHIPEIADLHREGFDPRMKVEDEPIWGDRTQTFSQELLDQQARVDRNDAIAFVFPVWWWGFPAMTRGWIERVWNQGWAHGWGRMKQSKGLILGVAADNAPSFAKRNYEPSMKTLMLTGIVHYCGIEEGRFELLYDSLTSPEHQKILLDRAFELGETFETSVTEKQAYNPLKS</sequence>
<gene>
    <name evidence="5" type="primary">ywrO_1</name>
    <name evidence="5" type="ORF">RIdsm_01115</name>
    <name evidence="4" type="ORF">XM52_25925</name>
</gene>
<feature type="domain" description="Flavodoxin-like fold" evidence="3">
    <location>
        <begin position="1"/>
        <end position="174"/>
    </location>
</feature>
<protein>
    <submittedName>
        <fullName evidence="5">General stress protein 14</fullName>
        <ecNumber evidence="5">1.6.99.-</ecNumber>
    </submittedName>
</protein>
<dbReference type="KEGG" id="rid:RIdsm_01115"/>
<dbReference type="GO" id="GO:0003955">
    <property type="term" value="F:NAD(P)H dehydrogenase (quinone) activity"/>
    <property type="evidence" value="ECO:0007669"/>
    <property type="project" value="TreeGrafter"/>
</dbReference>
<dbReference type="InterPro" id="IPR003680">
    <property type="entry name" value="Flavodoxin_fold"/>
</dbReference>
<dbReference type="NCBIfam" id="NF007280">
    <property type="entry name" value="PRK09739.1"/>
    <property type="match status" value="1"/>
</dbReference>
<dbReference type="EMBL" id="LAXI01000029">
    <property type="protein sequence ID" value="KRS15014.1"/>
    <property type="molecule type" value="Genomic_DNA"/>
</dbReference>
<evidence type="ECO:0000256" key="1">
    <source>
        <dbReference type="ARBA" id="ARBA00006252"/>
    </source>
</evidence>
<reference evidence="5 7" key="2">
    <citation type="submission" date="2018-08" db="EMBL/GenBank/DDBJ databases">
        <title>Genetic Globetrotter - A new plasmid hitch-hiking vast phylogenetic and geographic distances.</title>
        <authorList>
            <person name="Vollmers J."/>
            <person name="Petersen J."/>
        </authorList>
    </citation>
    <scope>NUCLEOTIDE SEQUENCE [LARGE SCALE GENOMIC DNA]</scope>
    <source>
        <strain evidence="5 7">DSM 26383</strain>
    </source>
</reference>
<evidence type="ECO:0000259" key="3">
    <source>
        <dbReference type="Pfam" id="PF02525"/>
    </source>
</evidence>
<dbReference type="RefSeq" id="WP_057821055.1">
    <property type="nucleotide sequence ID" value="NZ_CP031598.1"/>
</dbReference>
<dbReference type="STRING" id="540747.SAMN04488031_106217"/>
<evidence type="ECO:0000313" key="7">
    <source>
        <dbReference type="Proteomes" id="UP000325785"/>
    </source>
</evidence>
<name>A0A0T5P1N6_9RHOB</name>
<dbReference type="PATRIC" id="fig|540747.5.peg.3545"/>
<organism evidence="4 6">
    <name type="scientific">Roseovarius indicus</name>
    <dbReference type="NCBI Taxonomy" id="540747"/>
    <lineage>
        <taxon>Bacteria</taxon>
        <taxon>Pseudomonadati</taxon>
        <taxon>Pseudomonadota</taxon>
        <taxon>Alphaproteobacteria</taxon>
        <taxon>Rhodobacterales</taxon>
        <taxon>Roseobacteraceae</taxon>
        <taxon>Roseovarius</taxon>
    </lineage>
</organism>
<evidence type="ECO:0000256" key="2">
    <source>
        <dbReference type="ARBA" id="ARBA00023002"/>
    </source>
</evidence>
<dbReference type="EC" id="1.6.99.-" evidence="5"/>
<dbReference type="Proteomes" id="UP000325785">
    <property type="component" value="Chromosome"/>
</dbReference>
<dbReference type="PANTHER" id="PTHR10204">
    <property type="entry name" value="NAD P H OXIDOREDUCTASE-RELATED"/>
    <property type="match status" value="1"/>
</dbReference>
<dbReference type="PANTHER" id="PTHR10204:SF34">
    <property type="entry name" value="NAD(P)H DEHYDROGENASE [QUINONE] 1 ISOFORM 1"/>
    <property type="match status" value="1"/>
</dbReference>